<dbReference type="PANTHER" id="PTHR43477:SF1">
    <property type="entry name" value="DIHYDROANTICAPSIN 7-DEHYDROGENASE"/>
    <property type="match status" value="1"/>
</dbReference>
<comment type="similarity">
    <text evidence="1">Belongs to the short-chain dehydrogenases/reductases (SDR) family.</text>
</comment>
<keyword evidence="4" id="KW-1185">Reference proteome</keyword>
<dbReference type="Pfam" id="PF13561">
    <property type="entry name" value="adh_short_C2"/>
    <property type="match status" value="1"/>
</dbReference>
<keyword evidence="2" id="KW-0560">Oxidoreductase</keyword>
<dbReference type="Gene3D" id="3.40.50.720">
    <property type="entry name" value="NAD(P)-binding Rossmann-like Domain"/>
    <property type="match status" value="1"/>
</dbReference>
<evidence type="ECO:0000256" key="1">
    <source>
        <dbReference type="ARBA" id="ARBA00006484"/>
    </source>
</evidence>
<evidence type="ECO:0000256" key="2">
    <source>
        <dbReference type="ARBA" id="ARBA00023002"/>
    </source>
</evidence>
<dbReference type="InterPro" id="IPR036291">
    <property type="entry name" value="NAD(P)-bd_dom_sf"/>
</dbReference>
<comment type="caution">
    <text evidence="3">The sequence shown here is derived from an EMBL/GenBank/DDBJ whole genome shotgun (WGS) entry which is preliminary data.</text>
</comment>
<dbReference type="PRINTS" id="PR00081">
    <property type="entry name" value="GDHRDH"/>
</dbReference>
<name>A0ABP7UW28_9ACTN</name>
<dbReference type="RefSeq" id="WP_344939219.1">
    <property type="nucleotide sequence ID" value="NZ_BAAAZG010000001.1"/>
</dbReference>
<reference evidence="4" key="1">
    <citation type="journal article" date="2019" name="Int. J. Syst. Evol. Microbiol.">
        <title>The Global Catalogue of Microorganisms (GCM) 10K type strain sequencing project: providing services to taxonomists for standard genome sequencing and annotation.</title>
        <authorList>
            <consortium name="The Broad Institute Genomics Platform"/>
            <consortium name="The Broad Institute Genome Sequencing Center for Infectious Disease"/>
            <person name="Wu L."/>
            <person name="Ma J."/>
        </authorList>
    </citation>
    <scope>NUCLEOTIDE SEQUENCE [LARGE SCALE GENOMIC DNA]</scope>
    <source>
        <strain evidence="4">JCM 16702</strain>
    </source>
</reference>
<proteinExistence type="inferred from homology"/>
<dbReference type="InterPro" id="IPR051122">
    <property type="entry name" value="SDR_DHRS6-like"/>
</dbReference>
<organism evidence="3 4">
    <name type="scientific">Actinomadura miaoliensis</name>
    <dbReference type="NCBI Taxonomy" id="430685"/>
    <lineage>
        <taxon>Bacteria</taxon>
        <taxon>Bacillati</taxon>
        <taxon>Actinomycetota</taxon>
        <taxon>Actinomycetes</taxon>
        <taxon>Streptosporangiales</taxon>
        <taxon>Thermomonosporaceae</taxon>
        <taxon>Actinomadura</taxon>
    </lineage>
</organism>
<dbReference type="EMBL" id="BAAAZG010000001">
    <property type="protein sequence ID" value="GAA4054282.1"/>
    <property type="molecule type" value="Genomic_DNA"/>
</dbReference>
<gene>
    <name evidence="3" type="ORF">GCM10022214_01280</name>
</gene>
<dbReference type="SUPFAM" id="SSF51735">
    <property type="entry name" value="NAD(P)-binding Rossmann-fold domains"/>
    <property type="match status" value="1"/>
</dbReference>
<accession>A0ABP7UW28</accession>
<dbReference type="InterPro" id="IPR002347">
    <property type="entry name" value="SDR_fam"/>
</dbReference>
<dbReference type="Proteomes" id="UP001500683">
    <property type="component" value="Unassembled WGS sequence"/>
</dbReference>
<dbReference type="PANTHER" id="PTHR43477">
    <property type="entry name" value="DIHYDROANTICAPSIN 7-DEHYDROGENASE"/>
    <property type="match status" value="1"/>
</dbReference>
<evidence type="ECO:0000313" key="3">
    <source>
        <dbReference type="EMBL" id="GAA4054282.1"/>
    </source>
</evidence>
<protein>
    <submittedName>
        <fullName evidence="3">SDR family oxidoreductase</fullName>
    </submittedName>
</protein>
<evidence type="ECO:0000313" key="4">
    <source>
        <dbReference type="Proteomes" id="UP001500683"/>
    </source>
</evidence>
<sequence length="240" mass="25094">MTQDMTGRTVVIIGGGSGIGLEVARRAVDRGADVVLGGRTEGKLAAAASELGDAASWHTVDTTDTSSIASFFAALDRVDHLFTPAASYQVGPMLELTDEAAASPFTSKFWGQYHAVRHAAPKLSGDGSVVLMAGAASVRPPAPAPAYVACNAAIEGLGRGLALELAPVRVNVVSPGTIDGNLWSQRPEQVREAAFAQYRRDTLLHRLGTEGEVADAVMFLFTNGFMTGSTLYPDGGYALR</sequence>